<dbReference type="EMBL" id="CP042425">
    <property type="protein sequence ID" value="QEL18726.1"/>
    <property type="molecule type" value="Genomic_DNA"/>
</dbReference>
<dbReference type="AlphaFoldDB" id="A0A5C1AL87"/>
<keyword evidence="3" id="KW-1185">Reference proteome</keyword>
<dbReference type="RefSeq" id="WP_149113195.1">
    <property type="nucleotide sequence ID" value="NZ_CP042425.1"/>
</dbReference>
<evidence type="ECO:0000259" key="1">
    <source>
        <dbReference type="Pfam" id="PF13264"/>
    </source>
</evidence>
<protein>
    <recommendedName>
        <fullName evidence="1">DUF4055 domain-containing protein</fullName>
    </recommendedName>
</protein>
<name>A0A5C1AL87_9BACT</name>
<accession>A0A5C1AL87</accession>
<organism evidence="2 3">
    <name type="scientific">Limnoglobus roseus</name>
    <dbReference type="NCBI Taxonomy" id="2598579"/>
    <lineage>
        <taxon>Bacteria</taxon>
        <taxon>Pseudomonadati</taxon>
        <taxon>Planctomycetota</taxon>
        <taxon>Planctomycetia</taxon>
        <taxon>Gemmatales</taxon>
        <taxon>Gemmataceae</taxon>
        <taxon>Limnoglobus</taxon>
    </lineage>
</organism>
<proteinExistence type="predicted"/>
<sequence length="463" mass="50801">MTENNVAKQSDAVEQMAQNWGVIEALMGGTDAMRKAGSRYLPQWPAEDAESYKSRLKTATLFPAYSRTVSVLTGKPFSKPLNIGEDVPERMVEWLDDIDLEGRNLHAFASDLCFNALGYGICGILVDCPPAGGTRTAADEKKAGIRPYFVHVRHDAILGWRAEKRGSVWSLSQLRLMECVEEPDGAFGTKSVQQVRVLEPGKWTTYRKTKSTTGAEEWTEYETGTTNIKVVPFVPVYGFRKAFMVGTPPMLELAHLNVEHWQSKSDQQTILHVARVPILFGKDLGPETALNVGAGSFISASGEHADMKYVEHSGKAIEAGRLSLLDLEDKMRQVGAELLVIKPGNLTVAQTVADNEPGMCDLQRIMQSLEDALDQALDLMAMYVGEKEGGHVSVYSDFGVATLAEGSAQLLFEMKADGSLSHATLLNELKRRGLLSADIDVEKEIAAAKAEKPDIERQEKVNV</sequence>
<dbReference type="KEGG" id="lrs:PX52LOC_05762"/>
<dbReference type="InterPro" id="IPR025129">
    <property type="entry name" value="DUF4055"/>
</dbReference>
<dbReference type="Pfam" id="PF13264">
    <property type="entry name" value="DUF4055"/>
    <property type="match status" value="1"/>
</dbReference>
<gene>
    <name evidence="2" type="ORF">PX52LOC_05762</name>
</gene>
<feature type="domain" description="DUF4055" evidence="1">
    <location>
        <begin position="249"/>
        <end position="383"/>
    </location>
</feature>
<dbReference type="Proteomes" id="UP000324974">
    <property type="component" value="Chromosome"/>
</dbReference>
<dbReference type="OrthoDB" id="127452at2"/>
<evidence type="ECO:0000313" key="3">
    <source>
        <dbReference type="Proteomes" id="UP000324974"/>
    </source>
</evidence>
<evidence type="ECO:0000313" key="2">
    <source>
        <dbReference type="EMBL" id="QEL18726.1"/>
    </source>
</evidence>
<reference evidence="3" key="1">
    <citation type="submission" date="2019-08" db="EMBL/GenBank/DDBJ databases">
        <title>Limnoglobus roseus gen. nov., sp. nov., a novel freshwater planctomycete with a giant genome from the family Gemmataceae.</title>
        <authorList>
            <person name="Kulichevskaya I.S."/>
            <person name="Naumoff D.G."/>
            <person name="Miroshnikov K."/>
            <person name="Ivanova A."/>
            <person name="Philippov D.A."/>
            <person name="Hakobyan A."/>
            <person name="Rijpstra I.C."/>
            <person name="Sinninghe Damste J.S."/>
            <person name="Liesack W."/>
            <person name="Dedysh S.N."/>
        </authorList>
    </citation>
    <scope>NUCLEOTIDE SEQUENCE [LARGE SCALE GENOMIC DNA]</scope>
    <source>
        <strain evidence="3">PX52</strain>
    </source>
</reference>